<proteinExistence type="predicted"/>
<name>I0WIG3_9FLAO</name>
<accession>I0WIG3</accession>
<evidence type="ECO:0000256" key="1">
    <source>
        <dbReference type="SAM" id="MobiDB-lite"/>
    </source>
</evidence>
<feature type="signal peptide" evidence="2">
    <location>
        <begin position="1"/>
        <end position="19"/>
    </location>
</feature>
<dbReference type="STRING" id="946077.W5A_04514"/>
<dbReference type="Proteomes" id="UP000005938">
    <property type="component" value="Unassembled WGS sequence"/>
</dbReference>
<evidence type="ECO:0000256" key="2">
    <source>
        <dbReference type="SAM" id="SignalP"/>
    </source>
</evidence>
<sequence>MKKWLTLAILALFTITTFAQEKEKMVDKKSDKKEMRKTNRSQRATAMRDMTPEQQADLQTKRMALDLDLSESQQAELLKLNTELAKERAKKREEMMQRRQNSNGERPSSDEMYKMRDQQLAQRQKIKEKMKLILSAEQFAKWEANQEKEREKQRQNFQKRDW</sequence>
<dbReference type="OrthoDB" id="956918at2"/>
<feature type="chain" id="PRO_5003635217" description="DUF4890 domain-containing protein" evidence="2">
    <location>
        <begin position="20"/>
        <end position="162"/>
    </location>
</feature>
<feature type="region of interest" description="Disordered" evidence="1">
    <location>
        <begin position="24"/>
        <end position="53"/>
    </location>
</feature>
<feature type="compositionally biased region" description="Basic and acidic residues" evidence="1">
    <location>
        <begin position="88"/>
        <end position="97"/>
    </location>
</feature>
<feature type="compositionally biased region" description="Basic and acidic residues" evidence="1">
    <location>
        <begin position="24"/>
        <end position="37"/>
    </location>
</feature>
<comment type="caution">
    <text evidence="3">The sequence shown here is derived from an EMBL/GenBank/DDBJ whole genome shotgun (WGS) entry which is preliminary data.</text>
</comment>
<reference evidence="3 4" key="1">
    <citation type="journal article" date="2012" name="J. Bacteriol.">
        <title>Genome Sequence of the Halotolerant Bacterium Imtechella halotolerans K1T.</title>
        <authorList>
            <person name="Kumar S."/>
            <person name="Vikram S."/>
            <person name="Subramanian S."/>
            <person name="Raghava G.P."/>
            <person name="Pinnaka A.K."/>
        </authorList>
    </citation>
    <scope>NUCLEOTIDE SEQUENCE [LARGE SCALE GENOMIC DNA]</scope>
    <source>
        <strain evidence="3 4">K1</strain>
    </source>
</reference>
<dbReference type="EMBL" id="AJJU01000003">
    <property type="protein sequence ID" value="EID76179.1"/>
    <property type="molecule type" value="Genomic_DNA"/>
</dbReference>
<evidence type="ECO:0000313" key="4">
    <source>
        <dbReference type="Proteomes" id="UP000005938"/>
    </source>
</evidence>
<keyword evidence="4" id="KW-1185">Reference proteome</keyword>
<feature type="region of interest" description="Disordered" evidence="1">
    <location>
        <begin position="143"/>
        <end position="162"/>
    </location>
</feature>
<organism evidence="3 4">
    <name type="scientific">Imtechella halotolerans K1</name>
    <dbReference type="NCBI Taxonomy" id="946077"/>
    <lineage>
        <taxon>Bacteria</taxon>
        <taxon>Pseudomonadati</taxon>
        <taxon>Bacteroidota</taxon>
        <taxon>Flavobacteriia</taxon>
        <taxon>Flavobacteriales</taxon>
        <taxon>Flavobacteriaceae</taxon>
        <taxon>Imtechella</taxon>
    </lineage>
</organism>
<evidence type="ECO:0008006" key="5">
    <source>
        <dbReference type="Google" id="ProtNLM"/>
    </source>
</evidence>
<feature type="compositionally biased region" description="Basic and acidic residues" evidence="1">
    <location>
        <begin position="144"/>
        <end position="162"/>
    </location>
</feature>
<gene>
    <name evidence="3" type="ORF">W5A_04514</name>
</gene>
<feature type="region of interest" description="Disordered" evidence="1">
    <location>
        <begin position="88"/>
        <end position="124"/>
    </location>
</feature>
<keyword evidence="2" id="KW-0732">Signal</keyword>
<evidence type="ECO:0000313" key="3">
    <source>
        <dbReference type="EMBL" id="EID76179.1"/>
    </source>
</evidence>
<feature type="compositionally biased region" description="Basic and acidic residues" evidence="1">
    <location>
        <begin position="107"/>
        <end position="117"/>
    </location>
</feature>
<dbReference type="AlphaFoldDB" id="I0WIG3"/>
<dbReference type="RefSeq" id="WP_008237872.1">
    <property type="nucleotide sequence ID" value="NZ_AJJU01000003.1"/>
</dbReference>
<protein>
    <recommendedName>
        <fullName evidence="5">DUF4890 domain-containing protein</fullName>
    </recommendedName>
</protein>